<dbReference type="EMBL" id="BK015507">
    <property type="protein sequence ID" value="DAE10346.1"/>
    <property type="molecule type" value="Genomic_DNA"/>
</dbReference>
<reference evidence="1" key="1">
    <citation type="journal article" date="2021" name="Proc. Natl. Acad. Sci. U.S.A.">
        <title>A Catalog of Tens of Thousands of Viruses from Human Metagenomes Reveals Hidden Associations with Chronic Diseases.</title>
        <authorList>
            <person name="Tisza M.J."/>
            <person name="Buck C.B."/>
        </authorList>
    </citation>
    <scope>NUCLEOTIDE SEQUENCE</scope>
    <source>
        <strain evidence="1">Ct3es5</strain>
    </source>
</reference>
<accession>A0A8S5PU06</accession>
<evidence type="ECO:0000313" key="1">
    <source>
        <dbReference type="EMBL" id="DAE10346.1"/>
    </source>
</evidence>
<sequence length="149" mass="17134">MLQTQSQGRLCENYPEGWWKVMKKTVSLVLALLLVVSLCACTEADQVNHNINQAADNFNVTRRLEVINARTDTPLFELIGNFSLSNNSENELVVTVELENGTYKKHYVYLNEYTMYVVEDLSGSDVSPYHYEINVLPEQFQVFELIHEP</sequence>
<proteinExistence type="predicted"/>
<dbReference type="Pfam" id="PF25682">
    <property type="entry name" value="Phage_VG64"/>
    <property type="match status" value="1"/>
</dbReference>
<name>A0A8S5PU06_9CAUD</name>
<protein>
    <submittedName>
        <fullName evidence="1">Outer membrane protein assembly factor</fullName>
    </submittedName>
</protein>
<organism evidence="1">
    <name type="scientific">Siphoviridae sp. ct3es5</name>
    <dbReference type="NCBI Taxonomy" id="2825322"/>
    <lineage>
        <taxon>Viruses</taxon>
        <taxon>Duplodnaviria</taxon>
        <taxon>Heunggongvirae</taxon>
        <taxon>Uroviricota</taxon>
        <taxon>Caudoviricetes</taxon>
    </lineage>
</organism>
<dbReference type="InterPro" id="IPR058243">
    <property type="entry name" value="Phage_VG64"/>
</dbReference>